<dbReference type="InterPro" id="IPR000209">
    <property type="entry name" value="Peptidase_S8/S53_dom"/>
</dbReference>
<organism evidence="7 8">
    <name type="scientific">Haemaphysalis longicornis</name>
    <name type="common">Bush tick</name>
    <dbReference type="NCBI Taxonomy" id="44386"/>
    <lineage>
        <taxon>Eukaryota</taxon>
        <taxon>Metazoa</taxon>
        <taxon>Ecdysozoa</taxon>
        <taxon>Arthropoda</taxon>
        <taxon>Chelicerata</taxon>
        <taxon>Arachnida</taxon>
        <taxon>Acari</taxon>
        <taxon>Parasitiformes</taxon>
        <taxon>Ixodida</taxon>
        <taxon>Ixodoidea</taxon>
        <taxon>Ixodidae</taxon>
        <taxon>Haemaphysalinae</taxon>
        <taxon>Haemaphysalis</taxon>
    </lineage>
</organism>
<sequence length="201" mass="22295">MAADISRLPRKRSRRHAATYFPLRNCGLAQTPVDGASIPYTITSNVLIAFAPLNEKNVGQNGGKPRLDLNVEAAWAQGFTGKNVTTAIMDDGVDYMHPDLRDNYVSTGRRAGFSLSPFPPPPRGNHEAPLITADSHYTVARGDSQMRKPNYSGNHDSPALNAKASYDFSSNDPFPYPRYTDDWFNRQQESLICSEPALHKR</sequence>
<dbReference type="GO" id="GO:0016486">
    <property type="term" value="P:peptide hormone processing"/>
    <property type="evidence" value="ECO:0007669"/>
    <property type="project" value="TreeGrafter"/>
</dbReference>
<reference evidence="7 8" key="1">
    <citation type="journal article" date="2020" name="Cell">
        <title>Large-Scale Comparative Analyses of Tick Genomes Elucidate Their Genetic Diversity and Vector Capacities.</title>
        <authorList>
            <consortium name="Tick Genome and Microbiome Consortium (TIGMIC)"/>
            <person name="Jia N."/>
            <person name="Wang J."/>
            <person name="Shi W."/>
            <person name="Du L."/>
            <person name="Sun Y."/>
            <person name="Zhan W."/>
            <person name="Jiang J.F."/>
            <person name="Wang Q."/>
            <person name="Zhang B."/>
            <person name="Ji P."/>
            <person name="Bell-Sakyi L."/>
            <person name="Cui X.M."/>
            <person name="Yuan T.T."/>
            <person name="Jiang B.G."/>
            <person name="Yang W.F."/>
            <person name="Lam T.T."/>
            <person name="Chang Q.C."/>
            <person name="Ding S.J."/>
            <person name="Wang X.J."/>
            <person name="Zhu J.G."/>
            <person name="Ruan X.D."/>
            <person name="Zhao L."/>
            <person name="Wei J.T."/>
            <person name="Ye R.Z."/>
            <person name="Que T.C."/>
            <person name="Du C.H."/>
            <person name="Zhou Y.H."/>
            <person name="Cheng J.X."/>
            <person name="Dai P.F."/>
            <person name="Guo W.B."/>
            <person name="Han X.H."/>
            <person name="Huang E.J."/>
            <person name="Li L.F."/>
            <person name="Wei W."/>
            <person name="Gao Y.C."/>
            <person name="Liu J.Z."/>
            <person name="Shao H.Z."/>
            <person name="Wang X."/>
            <person name="Wang C.C."/>
            <person name="Yang T.C."/>
            <person name="Huo Q.B."/>
            <person name="Li W."/>
            <person name="Chen H.Y."/>
            <person name="Chen S.E."/>
            <person name="Zhou L.G."/>
            <person name="Ni X.B."/>
            <person name="Tian J.H."/>
            <person name="Sheng Y."/>
            <person name="Liu T."/>
            <person name="Pan Y.S."/>
            <person name="Xia L.Y."/>
            <person name="Li J."/>
            <person name="Zhao F."/>
            <person name="Cao W.C."/>
        </authorList>
    </citation>
    <scope>NUCLEOTIDE SEQUENCE [LARGE SCALE GENOMIC DNA]</scope>
    <source>
        <strain evidence="7">HaeL-2018</strain>
    </source>
</reference>
<evidence type="ECO:0000256" key="1">
    <source>
        <dbReference type="ARBA" id="ARBA00022670"/>
    </source>
</evidence>
<dbReference type="GO" id="GO:0043005">
    <property type="term" value="C:neuron projection"/>
    <property type="evidence" value="ECO:0007669"/>
    <property type="project" value="TreeGrafter"/>
</dbReference>
<gene>
    <name evidence="7" type="ORF">HPB48_020899</name>
</gene>
<evidence type="ECO:0000313" key="8">
    <source>
        <dbReference type="Proteomes" id="UP000821853"/>
    </source>
</evidence>
<dbReference type="InterPro" id="IPR023827">
    <property type="entry name" value="Peptidase_S8_Asp-AS"/>
</dbReference>
<dbReference type="Proteomes" id="UP000821853">
    <property type="component" value="Chromosome 8"/>
</dbReference>
<dbReference type="EMBL" id="JABSTR010000010">
    <property type="protein sequence ID" value="KAH9380630.1"/>
    <property type="molecule type" value="Genomic_DNA"/>
</dbReference>
<dbReference type="Pfam" id="PF00082">
    <property type="entry name" value="Peptidase_S8"/>
    <property type="match status" value="1"/>
</dbReference>
<evidence type="ECO:0000256" key="3">
    <source>
        <dbReference type="ARBA" id="ARBA00022825"/>
    </source>
</evidence>
<dbReference type="PANTHER" id="PTHR42884:SF13">
    <property type="entry name" value="NEUROENDOCRINE CONVERTASE 2"/>
    <property type="match status" value="1"/>
</dbReference>
<dbReference type="PROSITE" id="PS00136">
    <property type="entry name" value="SUBTILASE_ASP"/>
    <property type="match status" value="1"/>
</dbReference>
<comment type="caution">
    <text evidence="7">The sequence shown here is derived from an EMBL/GenBank/DDBJ whole genome shotgun (WGS) entry which is preliminary data.</text>
</comment>
<protein>
    <recommendedName>
        <fullName evidence="6">Peptidase S8/S53 domain-containing protein</fullName>
    </recommendedName>
</protein>
<evidence type="ECO:0000256" key="4">
    <source>
        <dbReference type="PROSITE-ProRule" id="PRU01240"/>
    </source>
</evidence>
<feature type="region of interest" description="Disordered" evidence="5">
    <location>
        <begin position="144"/>
        <end position="166"/>
    </location>
</feature>
<evidence type="ECO:0000259" key="6">
    <source>
        <dbReference type="Pfam" id="PF00082"/>
    </source>
</evidence>
<dbReference type="InterPro" id="IPR036852">
    <property type="entry name" value="Peptidase_S8/S53_dom_sf"/>
</dbReference>
<proteinExistence type="inferred from homology"/>
<dbReference type="GO" id="GO:0016020">
    <property type="term" value="C:membrane"/>
    <property type="evidence" value="ECO:0007669"/>
    <property type="project" value="TreeGrafter"/>
</dbReference>
<dbReference type="AlphaFoldDB" id="A0A9J6GQ58"/>
<comment type="caution">
    <text evidence="4">Lacks conserved residue(s) required for the propagation of feature annotation.</text>
</comment>
<dbReference type="VEuPathDB" id="VectorBase:HLOH_056325"/>
<feature type="domain" description="Peptidase S8/S53" evidence="6">
    <location>
        <begin position="81"/>
        <end position="185"/>
    </location>
</feature>
<dbReference type="OrthoDB" id="300641at2759"/>
<dbReference type="PANTHER" id="PTHR42884">
    <property type="entry name" value="PROPROTEIN CONVERTASE SUBTILISIN/KEXIN-RELATED"/>
    <property type="match status" value="1"/>
</dbReference>
<keyword evidence="1" id="KW-0645">Protease</keyword>
<evidence type="ECO:0000313" key="7">
    <source>
        <dbReference type="EMBL" id="KAH9380630.1"/>
    </source>
</evidence>
<dbReference type="SUPFAM" id="SSF52743">
    <property type="entry name" value="Subtilisin-like"/>
    <property type="match status" value="1"/>
</dbReference>
<keyword evidence="3" id="KW-0720">Serine protease</keyword>
<dbReference type="PROSITE" id="PS51892">
    <property type="entry name" value="SUBTILASE"/>
    <property type="match status" value="1"/>
</dbReference>
<name>A0A9J6GQ58_HAELO</name>
<keyword evidence="8" id="KW-1185">Reference proteome</keyword>
<accession>A0A9J6GQ58</accession>
<evidence type="ECO:0000256" key="2">
    <source>
        <dbReference type="ARBA" id="ARBA00022801"/>
    </source>
</evidence>
<comment type="similarity">
    <text evidence="4">Belongs to the peptidase S8 family.</text>
</comment>
<keyword evidence="2" id="KW-0378">Hydrolase</keyword>
<dbReference type="GO" id="GO:0005615">
    <property type="term" value="C:extracellular space"/>
    <property type="evidence" value="ECO:0007669"/>
    <property type="project" value="TreeGrafter"/>
</dbReference>
<evidence type="ECO:0000256" key="5">
    <source>
        <dbReference type="SAM" id="MobiDB-lite"/>
    </source>
</evidence>
<dbReference type="Gene3D" id="3.40.50.200">
    <property type="entry name" value="Peptidase S8/S53 domain"/>
    <property type="match status" value="1"/>
</dbReference>
<dbReference type="GO" id="GO:0004252">
    <property type="term" value="F:serine-type endopeptidase activity"/>
    <property type="evidence" value="ECO:0007669"/>
    <property type="project" value="InterPro"/>
</dbReference>